<keyword evidence="6" id="KW-0808">Transferase</keyword>
<sequence length="211" mass="24910">MYVLCSFILAGLTGIVLMPGLWYLEENSRFFESLLFILSYFRVLILVTFYIITSILYLLLFYQYERKRYLTFMITKITEDIQRLDSEEQLSTDLFIQSEFKELAEGIKRIITNSQIAIDEVKQAEQLKNDLVTNVAHDLRSPLTSIIGYLELINDDQYRDEVELRNFVQVIHDKASSLNTLINDILNIRICKISRLNFKRNRFILKKCLIN</sequence>
<evidence type="ECO:0000256" key="9">
    <source>
        <dbReference type="ARBA" id="ARBA00022777"/>
    </source>
</evidence>
<evidence type="ECO:0000256" key="13">
    <source>
        <dbReference type="ARBA" id="ARBA00023136"/>
    </source>
</evidence>
<keyword evidence="17" id="KW-1185">Reference proteome</keyword>
<dbReference type="CDD" id="cd00082">
    <property type="entry name" value="HisKA"/>
    <property type="match status" value="1"/>
</dbReference>
<comment type="subcellular location">
    <subcellularLocation>
        <location evidence="2">Cell membrane</location>
        <topology evidence="2">Multi-pass membrane protein</topology>
    </subcellularLocation>
</comment>
<dbReference type="EMBL" id="BAVS01000030">
    <property type="protein sequence ID" value="GAE94759.1"/>
    <property type="molecule type" value="Genomic_DNA"/>
</dbReference>
<keyword evidence="9 16" id="KW-0418">Kinase</keyword>
<comment type="caution">
    <text evidence="16">The sequence shown here is derived from an EMBL/GenBank/DDBJ whole genome shotgun (WGS) entry which is preliminary data.</text>
</comment>
<evidence type="ECO:0000256" key="3">
    <source>
        <dbReference type="ARBA" id="ARBA00012438"/>
    </source>
</evidence>
<dbReference type="FunFam" id="1.10.287.130:FF:000008">
    <property type="entry name" value="Two-component sensor histidine kinase"/>
    <property type="match status" value="1"/>
</dbReference>
<dbReference type="Pfam" id="PF00512">
    <property type="entry name" value="HisKA"/>
    <property type="match status" value="1"/>
</dbReference>
<evidence type="ECO:0000256" key="7">
    <source>
        <dbReference type="ARBA" id="ARBA00022692"/>
    </source>
</evidence>
<keyword evidence="10" id="KW-0067">ATP-binding</keyword>
<feature type="transmembrane region" description="Helical" evidence="14">
    <location>
        <begin position="7"/>
        <end position="24"/>
    </location>
</feature>
<keyword evidence="13 14" id="KW-0472">Membrane</keyword>
<dbReference type="InterPro" id="IPR036097">
    <property type="entry name" value="HisK_dim/P_sf"/>
</dbReference>
<keyword evidence="7 14" id="KW-0812">Transmembrane</keyword>
<dbReference type="GO" id="GO:0005524">
    <property type="term" value="F:ATP binding"/>
    <property type="evidence" value="ECO:0007669"/>
    <property type="project" value="UniProtKB-KW"/>
</dbReference>
<evidence type="ECO:0000256" key="12">
    <source>
        <dbReference type="ARBA" id="ARBA00023012"/>
    </source>
</evidence>
<accession>W4VPS7</accession>
<dbReference type="EC" id="2.7.13.3" evidence="3"/>
<keyword evidence="4" id="KW-1003">Cell membrane</keyword>
<dbReference type="STRING" id="1298598.JCM21714_3948"/>
<dbReference type="SUPFAM" id="SSF47384">
    <property type="entry name" value="Homodimeric domain of signal transducing histidine kinase"/>
    <property type="match status" value="1"/>
</dbReference>
<evidence type="ECO:0000256" key="4">
    <source>
        <dbReference type="ARBA" id="ARBA00022475"/>
    </source>
</evidence>
<dbReference type="InterPro" id="IPR050398">
    <property type="entry name" value="HssS/ArlS-like"/>
</dbReference>
<evidence type="ECO:0000256" key="5">
    <source>
        <dbReference type="ARBA" id="ARBA00022553"/>
    </source>
</evidence>
<dbReference type="Gene3D" id="1.10.287.130">
    <property type="match status" value="1"/>
</dbReference>
<evidence type="ECO:0000256" key="10">
    <source>
        <dbReference type="ARBA" id="ARBA00022840"/>
    </source>
</evidence>
<feature type="transmembrane region" description="Helical" evidence="14">
    <location>
        <begin position="36"/>
        <end position="60"/>
    </location>
</feature>
<proteinExistence type="predicted"/>
<dbReference type="InterPro" id="IPR003661">
    <property type="entry name" value="HisK_dim/P_dom"/>
</dbReference>
<evidence type="ECO:0000256" key="8">
    <source>
        <dbReference type="ARBA" id="ARBA00022741"/>
    </source>
</evidence>
<evidence type="ECO:0000256" key="6">
    <source>
        <dbReference type="ARBA" id="ARBA00022679"/>
    </source>
</evidence>
<dbReference type="GO" id="GO:0000155">
    <property type="term" value="F:phosphorelay sensor kinase activity"/>
    <property type="evidence" value="ECO:0007669"/>
    <property type="project" value="InterPro"/>
</dbReference>
<evidence type="ECO:0000256" key="2">
    <source>
        <dbReference type="ARBA" id="ARBA00004651"/>
    </source>
</evidence>
<comment type="catalytic activity">
    <reaction evidence="1">
        <text>ATP + protein L-histidine = ADP + protein N-phospho-L-histidine.</text>
        <dbReference type="EC" id="2.7.13.3"/>
    </reaction>
</comment>
<evidence type="ECO:0000313" key="17">
    <source>
        <dbReference type="Proteomes" id="UP000019102"/>
    </source>
</evidence>
<protein>
    <recommendedName>
        <fullName evidence="3">histidine kinase</fullName>
        <ecNumber evidence="3">2.7.13.3</ecNumber>
    </recommendedName>
</protein>
<dbReference type="eggNOG" id="COG2205">
    <property type="taxonomic scope" value="Bacteria"/>
</dbReference>
<feature type="domain" description="Signal transduction histidine kinase dimerisation/phosphoacceptor" evidence="15">
    <location>
        <begin position="127"/>
        <end position="194"/>
    </location>
</feature>
<evidence type="ECO:0000256" key="14">
    <source>
        <dbReference type="SAM" id="Phobius"/>
    </source>
</evidence>
<dbReference type="PANTHER" id="PTHR45528:SF1">
    <property type="entry name" value="SENSOR HISTIDINE KINASE CPXA"/>
    <property type="match status" value="1"/>
</dbReference>
<keyword evidence="8" id="KW-0547">Nucleotide-binding</keyword>
<keyword evidence="12" id="KW-0902">Two-component regulatory system</keyword>
<dbReference type="AlphaFoldDB" id="W4VPS7"/>
<reference evidence="16 17" key="1">
    <citation type="journal article" date="2014" name="Genome Announc.">
        <title>Draft Genome Sequence of the Boron-Tolerant and Moderately Halotolerant Bacterium Gracilibacillus boraciitolerans JCM 21714T.</title>
        <authorList>
            <person name="Ahmed I."/>
            <person name="Oshima K."/>
            <person name="Suda W."/>
            <person name="Kitamura K."/>
            <person name="Iida T."/>
            <person name="Ohmori Y."/>
            <person name="Fujiwara T."/>
            <person name="Hattori M."/>
            <person name="Ohkuma M."/>
        </authorList>
    </citation>
    <scope>NUCLEOTIDE SEQUENCE [LARGE SCALE GENOMIC DNA]</scope>
    <source>
        <strain evidence="16 17">JCM 21714</strain>
    </source>
</reference>
<organism evidence="16 17">
    <name type="scientific">Gracilibacillus boraciitolerans JCM 21714</name>
    <dbReference type="NCBI Taxonomy" id="1298598"/>
    <lineage>
        <taxon>Bacteria</taxon>
        <taxon>Bacillati</taxon>
        <taxon>Bacillota</taxon>
        <taxon>Bacilli</taxon>
        <taxon>Bacillales</taxon>
        <taxon>Bacillaceae</taxon>
        <taxon>Gracilibacillus</taxon>
    </lineage>
</organism>
<evidence type="ECO:0000256" key="1">
    <source>
        <dbReference type="ARBA" id="ARBA00000085"/>
    </source>
</evidence>
<keyword evidence="11 14" id="KW-1133">Transmembrane helix</keyword>
<dbReference type="Proteomes" id="UP000019102">
    <property type="component" value="Unassembled WGS sequence"/>
</dbReference>
<gene>
    <name evidence="16" type="ORF">JCM21714_3948</name>
</gene>
<evidence type="ECO:0000256" key="11">
    <source>
        <dbReference type="ARBA" id="ARBA00022989"/>
    </source>
</evidence>
<dbReference type="SMART" id="SM00388">
    <property type="entry name" value="HisKA"/>
    <property type="match status" value="1"/>
</dbReference>
<evidence type="ECO:0000313" key="16">
    <source>
        <dbReference type="EMBL" id="GAE94759.1"/>
    </source>
</evidence>
<name>W4VPS7_9BACI</name>
<evidence type="ECO:0000259" key="15">
    <source>
        <dbReference type="SMART" id="SM00388"/>
    </source>
</evidence>
<dbReference type="PANTHER" id="PTHR45528">
    <property type="entry name" value="SENSOR HISTIDINE KINASE CPXA"/>
    <property type="match status" value="1"/>
</dbReference>
<dbReference type="GO" id="GO:0005886">
    <property type="term" value="C:plasma membrane"/>
    <property type="evidence" value="ECO:0007669"/>
    <property type="project" value="UniProtKB-SubCell"/>
</dbReference>
<keyword evidence="5" id="KW-0597">Phosphoprotein</keyword>